<evidence type="ECO:0000313" key="2">
    <source>
        <dbReference type="Proteomes" id="UP000306102"/>
    </source>
</evidence>
<dbReference type="EMBL" id="SDRB02008323">
    <property type="protein sequence ID" value="THG09671.1"/>
    <property type="molecule type" value="Genomic_DNA"/>
</dbReference>
<dbReference type="AlphaFoldDB" id="A0A4S4E1H5"/>
<protein>
    <submittedName>
        <fullName evidence="1">Uncharacterized protein</fullName>
    </submittedName>
</protein>
<dbReference type="Proteomes" id="UP000306102">
    <property type="component" value="Unassembled WGS sequence"/>
</dbReference>
<organism evidence="1 2">
    <name type="scientific">Camellia sinensis var. sinensis</name>
    <name type="common">China tea</name>
    <dbReference type="NCBI Taxonomy" id="542762"/>
    <lineage>
        <taxon>Eukaryota</taxon>
        <taxon>Viridiplantae</taxon>
        <taxon>Streptophyta</taxon>
        <taxon>Embryophyta</taxon>
        <taxon>Tracheophyta</taxon>
        <taxon>Spermatophyta</taxon>
        <taxon>Magnoliopsida</taxon>
        <taxon>eudicotyledons</taxon>
        <taxon>Gunneridae</taxon>
        <taxon>Pentapetalae</taxon>
        <taxon>asterids</taxon>
        <taxon>Ericales</taxon>
        <taxon>Theaceae</taxon>
        <taxon>Camellia</taxon>
    </lineage>
</organism>
<dbReference type="PANTHER" id="PTHR33972:SF2">
    <property type="entry name" value="OS04G0606700 PROTEIN"/>
    <property type="match status" value="1"/>
</dbReference>
<name>A0A4S4E1H5_CAMSN</name>
<comment type="caution">
    <text evidence="1">The sequence shown here is derived from an EMBL/GenBank/DDBJ whole genome shotgun (WGS) entry which is preliminary data.</text>
</comment>
<sequence>MARVLSQTLTRISSSPLPNSTILYTKSSSSSSPLALSPRILSHRNRSNQSGKAQLVEVDLDSDGSGGGEIEVMGVRKLEDVIHSIIVRRSAPDWLPFIPGSSYWVPPRRRPSGIVELIGKLTKPLSEEEGMSFTTERGWPSSTYFIEGSAPMHPVPLELQAELKVEDNLDNASRSEDEEGTYLKSVAPETNDIVAIAYYAKQLLRSKQKHVTIEWNKYV</sequence>
<evidence type="ECO:0000313" key="1">
    <source>
        <dbReference type="EMBL" id="THG09671.1"/>
    </source>
</evidence>
<keyword evidence="2" id="KW-1185">Reference proteome</keyword>
<gene>
    <name evidence="1" type="ORF">TEA_014615</name>
</gene>
<proteinExistence type="predicted"/>
<dbReference type="PANTHER" id="PTHR33972">
    <property type="entry name" value="EXPRESSED PROTEIN"/>
    <property type="match status" value="1"/>
</dbReference>
<reference evidence="1 2" key="1">
    <citation type="journal article" date="2018" name="Proc. Natl. Acad. Sci. U.S.A.">
        <title>Draft genome sequence of Camellia sinensis var. sinensis provides insights into the evolution of the tea genome and tea quality.</title>
        <authorList>
            <person name="Wei C."/>
            <person name="Yang H."/>
            <person name="Wang S."/>
            <person name="Zhao J."/>
            <person name="Liu C."/>
            <person name="Gao L."/>
            <person name="Xia E."/>
            <person name="Lu Y."/>
            <person name="Tai Y."/>
            <person name="She G."/>
            <person name="Sun J."/>
            <person name="Cao H."/>
            <person name="Tong W."/>
            <person name="Gao Q."/>
            <person name="Li Y."/>
            <person name="Deng W."/>
            <person name="Jiang X."/>
            <person name="Wang W."/>
            <person name="Chen Q."/>
            <person name="Zhang S."/>
            <person name="Li H."/>
            <person name="Wu J."/>
            <person name="Wang P."/>
            <person name="Li P."/>
            <person name="Shi C."/>
            <person name="Zheng F."/>
            <person name="Jian J."/>
            <person name="Huang B."/>
            <person name="Shan D."/>
            <person name="Shi M."/>
            <person name="Fang C."/>
            <person name="Yue Y."/>
            <person name="Li F."/>
            <person name="Li D."/>
            <person name="Wei S."/>
            <person name="Han B."/>
            <person name="Jiang C."/>
            <person name="Yin Y."/>
            <person name="Xia T."/>
            <person name="Zhang Z."/>
            <person name="Bennetzen J.L."/>
            <person name="Zhao S."/>
            <person name="Wan X."/>
        </authorList>
    </citation>
    <scope>NUCLEOTIDE SEQUENCE [LARGE SCALE GENOMIC DNA]</scope>
    <source>
        <strain evidence="2">cv. Shuchazao</strain>
        <tissue evidence="1">Leaf</tissue>
    </source>
</reference>
<accession>A0A4S4E1H5</accession>